<gene>
    <name evidence="3" type="ORF">DDE18_13810</name>
</gene>
<evidence type="ECO:0000259" key="2">
    <source>
        <dbReference type="PROSITE" id="PS51762"/>
    </source>
</evidence>
<evidence type="ECO:0000313" key="4">
    <source>
        <dbReference type="Proteomes" id="UP000246018"/>
    </source>
</evidence>
<dbReference type="SUPFAM" id="SSF49899">
    <property type="entry name" value="Concanavalin A-like lectins/glucanases"/>
    <property type="match status" value="1"/>
</dbReference>
<keyword evidence="1" id="KW-0732">Signal</keyword>
<feature type="chain" id="PRO_5039341017" description="GH16 domain-containing protein" evidence="1">
    <location>
        <begin position="24"/>
        <end position="400"/>
    </location>
</feature>
<evidence type="ECO:0000313" key="3">
    <source>
        <dbReference type="EMBL" id="PVG82518.1"/>
    </source>
</evidence>
<dbReference type="EMBL" id="QDGZ01000005">
    <property type="protein sequence ID" value="PVG82518.1"/>
    <property type="molecule type" value="Genomic_DNA"/>
</dbReference>
<comment type="caution">
    <text evidence="3">The sequence shown here is derived from an EMBL/GenBank/DDBJ whole genome shotgun (WGS) entry which is preliminary data.</text>
</comment>
<feature type="domain" description="GH16" evidence="2">
    <location>
        <begin position="142"/>
        <end position="400"/>
    </location>
</feature>
<dbReference type="Gene3D" id="2.60.120.200">
    <property type="match status" value="1"/>
</dbReference>
<proteinExistence type="predicted"/>
<reference evidence="3 4" key="1">
    <citation type="submission" date="2018-04" db="EMBL/GenBank/DDBJ databases">
        <title>Genome of Nocardioides gansuensis WSJ-1.</title>
        <authorList>
            <person name="Wu S."/>
            <person name="Wang G."/>
        </authorList>
    </citation>
    <scope>NUCLEOTIDE SEQUENCE [LARGE SCALE GENOMIC DNA]</scope>
    <source>
        <strain evidence="3 4">WSJ-1</strain>
    </source>
</reference>
<dbReference type="GO" id="GO:0005975">
    <property type="term" value="P:carbohydrate metabolic process"/>
    <property type="evidence" value="ECO:0007669"/>
    <property type="project" value="InterPro"/>
</dbReference>
<dbReference type="InterPro" id="IPR013320">
    <property type="entry name" value="ConA-like_dom_sf"/>
</dbReference>
<dbReference type="PROSITE" id="PS51762">
    <property type="entry name" value="GH16_2"/>
    <property type="match status" value="1"/>
</dbReference>
<protein>
    <recommendedName>
        <fullName evidence="2">GH16 domain-containing protein</fullName>
    </recommendedName>
</protein>
<dbReference type="CDD" id="cd00413">
    <property type="entry name" value="Glyco_hydrolase_16"/>
    <property type="match status" value="1"/>
</dbReference>
<feature type="signal peptide" evidence="1">
    <location>
        <begin position="1"/>
        <end position="23"/>
    </location>
</feature>
<dbReference type="Proteomes" id="UP000246018">
    <property type="component" value="Unassembled WGS sequence"/>
</dbReference>
<dbReference type="GO" id="GO:0004553">
    <property type="term" value="F:hydrolase activity, hydrolyzing O-glycosyl compounds"/>
    <property type="evidence" value="ECO:0007669"/>
    <property type="project" value="InterPro"/>
</dbReference>
<dbReference type="Pfam" id="PF00722">
    <property type="entry name" value="Glyco_hydro_16"/>
    <property type="match status" value="1"/>
</dbReference>
<name>A0A2T8F9W2_9ACTN</name>
<dbReference type="AlphaFoldDB" id="A0A2T8F9W2"/>
<organism evidence="3 4">
    <name type="scientific">Nocardioides gansuensis</name>
    <dbReference type="NCBI Taxonomy" id="2138300"/>
    <lineage>
        <taxon>Bacteria</taxon>
        <taxon>Bacillati</taxon>
        <taxon>Actinomycetota</taxon>
        <taxon>Actinomycetes</taxon>
        <taxon>Propionibacteriales</taxon>
        <taxon>Nocardioidaceae</taxon>
        <taxon>Nocardioides</taxon>
    </lineage>
</organism>
<dbReference type="InterPro" id="IPR000757">
    <property type="entry name" value="Beta-glucanase-like"/>
</dbReference>
<sequence length="400" mass="43550">MSGRRVLATSLAALLMPASLVIATEASSASDDTTVTTSARQAKQRVKLQALPQIVQQGKGEASANSAKAGITATIKPAKVGRPAQLQMKSGSKWRTVSKTRQNSKGRFEFAAKASKNGKAIDYRVVGLPYKGLGKVTSKSVSTQRWLSPSWTDEFSGSTLGAQWSHRATDYSPESLRACSKASPAAVKVSGGAVHLSVMKDPARSDKCVAKKDGRSTGRYAYRVNGHIGAEGHVSIKYGFAAARIKTHKRRGQHGGFWMQPAASVAGATNPKLTGAEIDVIEYFGDKHPQGGLTSFIYSKNSKGQDVKTGSWIKNPTSFLKNRRDGWSKNYHVFSVEWTPRMYIFRIDGKETWRTKVGVSGQPEFPILSLLASDYEISQLGGDSRLPQTMHVDWIRLWQA</sequence>
<dbReference type="OrthoDB" id="9809583at2"/>
<accession>A0A2T8F9W2</accession>
<dbReference type="RefSeq" id="WP_116572823.1">
    <property type="nucleotide sequence ID" value="NZ_QDGZ01000005.1"/>
</dbReference>
<evidence type="ECO:0000256" key="1">
    <source>
        <dbReference type="SAM" id="SignalP"/>
    </source>
</evidence>
<keyword evidence="4" id="KW-1185">Reference proteome</keyword>